<reference evidence="2 3" key="1">
    <citation type="journal article" date="2023" name="Life. Sci Alliance">
        <title>Evolutionary insights into 3D genome organization and epigenetic landscape of Vigna mungo.</title>
        <authorList>
            <person name="Junaid A."/>
            <person name="Singh B."/>
            <person name="Bhatia S."/>
        </authorList>
    </citation>
    <scope>NUCLEOTIDE SEQUENCE [LARGE SCALE GENOMIC DNA]</scope>
    <source>
        <strain evidence="2">Urdbean</strain>
    </source>
</reference>
<evidence type="ECO:0000313" key="2">
    <source>
        <dbReference type="EMBL" id="WVY93728.1"/>
    </source>
</evidence>
<sequence>MPFSFNTMHIPLQRVLPPPPNVLLDRQVLPPHEPPSVHHPCCPPPNELLQRQLLPPHQPPSVHHPCSHPPNELLQRQLLPPREPLSVHHACPPPHYGRRHSTPPYLNFLHTAKELGLLVVDLVLYQPTLVHHPHSEPH</sequence>
<proteinExistence type="predicted"/>
<name>A0AAQ3MMV7_VIGMU</name>
<accession>A0AAQ3MMV7</accession>
<dbReference type="AlphaFoldDB" id="A0AAQ3MMV7"/>
<feature type="region of interest" description="Disordered" evidence="1">
    <location>
        <begin position="26"/>
        <end position="69"/>
    </location>
</feature>
<gene>
    <name evidence="2" type="ORF">V8G54_032816</name>
</gene>
<organism evidence="2 3">
    <name type="scientific">Vigna mungo</name>
    <name type="common">Black gram</name>
    <name type="synonym">Phaseolus mungo</name>
    <dbReference type="NCBI Taxonomy" id="3915"/>
    <lineage>
        <taxon>Eukaryota</taxon>
        <taxon>Viridiplantae</taxon>
        <taxon>Streptophyta</taxon>
        <taxon>Embryophyta</taxon>
        <taxon>Tracheophyta</taxon>
        <taxon>Spermatophyta</taxon>
        <taxon>Magnoliopsida</taxon>
        <taxon>eudicotyledons</taxon>
        <taxon>Gunneridae</taxon>
        <taxon>Pentapetalae</taxon>
        <taxon>rosids</taxon>
        <taxon>fabids</taxon>
        <taxon>Fabales</taxon>
        <taxon>Fabaceae</taxon>
        <taxon>Papilionoideae</taxon>
        <taxon>50 kb inversion clade</taxon>
        <taxon>NPAAA clade</taxon>
        <taxon>indigoferoid/millettioid clade</taxon>
        <taxon>Phaseoleae</taxon>
        <taxon>Vigna</taxon>
    </lineage>
</organism>
<dbReference type="Proteomes" id="UP001374535">
    <property type="component" value="Chromosome 10"/>
</dbReference>
<feature type="non-terminal residue" evidence="2">
    <location>
        <position position="1"/>
    </location>
</feature>
<evidence type="ECO:0000256" key="1">
    <source>
        <dbReference type="SAM" id="MobiDB-lite"/>
    </source>
</evidence>
<feature type="compositionally biased region" description="Low complexity" evidence="1">
    <location>
        <begin position="48"/>
        <end position="69"/>
    </location>
</feature>
<evidence type="ECO:0000313" key="3">
    <source>
        <dbReference type="Proteomes" id="UP001374535"/>
    </source>
</evidence>
<keyword evidence="3" id="KW-1185">Reference proteome</keyword>
<dbReference type="EMBL" id="CP144691">
    <property type="protein sequence ID" value="WVY93728.1"/>
    <property type="molecule type" value="Genomic_DNA"/>
</dbReference>
<protein>
    <submittedName>
        <fullName evidence="2">Uncharacterized protein</fullName>
    </submittedName>
</protein>